<dbReference type="KEGG" id="aplc:110974337"/>
<dbReference type="GeneID" id="110974337"/>
<name>A0A8B7XNM9_ACAPL</name>
<dbReference type="AlphaFoldDB" id="A0A8B7XNM9"/>
<dbReference type="Pfam" id="PF14976">
    <property type="entry name" value="YPEH2ZP"/>
    <property type="match status" value="1"/>
</dbReference>
<proteinExistence type="inferred from homology"/>
<keyword evidence="2" id="KW-1185">Reference proteome</keyword>
<comment type="similarity">
    <text evidence="1">Belongs to the FAM72 family.</text>
</comment>
<dbReference type="PANTHER" id="PTHR31841:SF1">
    <property type="entry name" value="PROTEIN FAM72A-RELATED"/>
    <property type="match status" value="1"/>
</dbReference>
<accession>A0A8B7XNM9</accession>
<evidence type="ECO:0000313" key="2">
    <source>
        <dbReference type="Proteomes" id="UP000694845"/>
    </source>
</evidence>
<evidence type="ECO:0000256" key="1">
    <source>
        <dbReference type="ARBA" id="ARBA00006888"/>
    </source>
</evidence>
<dbReference type="RefSeq" id="XP_022081605.1">
    <property type="nucleotide sequence ID" value="XM_022225913.1"/>
</dbReference>
<dbReference type="PANTHER" id="PTHR31841">
    <property type="entry name" value="PROTEIN FAM72A-RELATED"/>
    <property type="match status" value="1"/>
</dbReference>
<sequence length="150" mass="16946">MHPSFRKKHVIILQCRFCESYVCRRGMKAVLLADTAVELYSTDAPIPGKVSSVGKSYSTKKCTCKICDVACTSCGNVLGYHVMLPCASCLQSCNNGHLWIFNSNTVWAESRLNRTATEMLKWDSLPDAASEQDSEHDEWDNYFQEMECCR</sequence>
<evidence type="ECO:0000313" key="3">
    <source>
        <dbReference type="RefSeq" id="XP_022081605.1"/>
    </source>
</evidence>
<reference evidence="3" key="1">
    <citation type="submission" date="2025-08" db="UniProtKB">
        <authorList>
            <consortium name="RefSeq"/>
        </authorList>
    </citation>
    <scope>IDENTIFICATION</scope>
</reference>
<protein>
    <submittedName>
        <fullName evidence="3">Protein FAM72A-like</fullName>
    </submittedName>
</protein>
<dbReference type="GO" id="GO:0005829">
    <property type="term" value="C:cytosol"/>
    <property type="evidence" value="ECO:0007669"/>
    <property type="project" value="UniProtKB-ARBA"/>
</dbReference>
<dbReference type="OrthoDB" id="2526683at2759"/>
<dbReference type="OMA" id="HLWIFNS"/>
<dbReference type="InterPro" id="IPR026768">
    <property type="entry name" value="YPEH2ZP"/>
</dbReference>
<gene>
    <name evidence="3" type="primary">LOC110974337</name>
</gene>
<organism evidence="2 3">
    <name type="scientific">Acanthaster planci</name>
    <name type="common">Crown-of-thorns starfish</name>
    <dbReference type="NCBI Taxonomy" id="133434"/>
    <lineage>
        <taxon>Eukaryota</taxon>
        <taxon>Metazoa</taxon>
        <taxon>Echinodermata</taxon>
        <taxon>Eleutherozoa</taxon>
        <taxon>Asterozoa</taxon>
        <taxon>Asteroidea</taxon>
        <taxon>Valvatacea</taxon>
        <taxon>Valvatida</taxon>
        <taxon>Acanthasteridae</taxon>
        <taxon>Acanthaster</taxon>
    </lineage>
</organism>
<dbReference type="Proteomes" id="UP000694845">
    <property type="component" value="Unplaced"/>
</dbReference>